<dbReference type="Proteomes" id="UP000800092">
    <property type="component" value="Unassembled WGS sequence"/>
</dbReference>
<dbReference type="InterPro" id="IPR029058">
    <property type="entry name" value="AB_hydrolase_fold"/>
</dbReference>
<evidence type="ECO:0000256" key="2">
    <source>
        <dbReference type="ARBA" id="ARBA00022487"/>
    </source>
</evidence>
<evidence type="ECO:0000256" key="8">
    <source>
        <dbReference type="RuleBase" id="RU361238"/>
    </source>
</evidence>
<keyword evidence="4" id="KW-0732">Signal</keyword>
<dbReference type="EMBL" id="ML991839">
    <property type="protein sequence ID" value="KAF2230589.1"/>
    <property type="molecule type" value="Genomic_DNA"/>
</dbReference>
<protein>
    <recommendedName>
        <fullName evidence="8">Carboxylic ester hydrolase</fullName>
        <ecNumber evidence="8">3.1.1.-</ecNumber>
    </recommendedName>
</protein>
<dbReference type="SUPFAM" id="SSF53474">
    <property type="entry name" value="alpha/beta-Hydrolases"/>
    <property type="match status" value="1"/>
</dbReference>
<evidence type="ECO:0000256" key="5">
    <source>
        <dbReference type="ARBA" id="ARBA00022801"/>
    </source>
</evidence>
<evidence type="ECO:0000256" key="6">
    <source>
        <dbReference type="ARBA" id="ARBA00022837"/>
    </source>
</evidence>
<keyword evidence="7" id="KW-1015">Disulfide bond</keyword>
<comment type="similarity">
    <text evidence="1 8">Belongs to the tannase family.</text>
</comment>
<evidence type="ECO:0000256" key="1">
    <source>
        <dbReference type="ARBA" id="ARBA00006249"/>
    </source>
</evidence>
<evidence type="ECO:0000313" key="10">
    <source>
        <dbReference type="Proteomes" id="UP000800092"/>
    </source>
</evidence>
<dbReference type="AlphaFoldDB" id="A0A6A6GY99"/>
<reference evidence="9" key="1">
    <citation type="journal article" date="2020" name="Stud. Mycol.">
        <title>101 Dothideomycetes genomes: a test case for predicting lifestyles and emergence of pathogens.</title>
        <authorList>
            <person name="Haridas S."/>
            <person name="Albert R."/>
            <person name="Binder M."/>
            <person name="Bloem J."/>
            <person name="Labutti K."/>
            <person name="Salamov A."/>
            <person name="Andreopoulos B."/>
            <person name="Baker S."/>
            <person name="Barry K."/>
            <person name="Bills G."/>
            <person name="Bluhm B."/>
            <person name="Cannon C."/>
            <person name="Castanera R."/>
            <person name="Culley D."/>
            <person name="Daum C."/>
            <person name="Ezra D."/>
            <person name="Gonzalez J."/>
            <person name="Henrissat B."/>
            <person name="Kuo A."/>
            <person name="Liang C."/>
            <person name="Lipzen A."/>
            <person name="Lutzoni F."/>
            <person name="Magnuson J."/>
            <person name="Mondo S."/>
            <person name="Nolan M."/>
            <person name="Ohm R."/>
            <person name="Pangilinan J."/>
            <person name="Park H.-J."/>
            <person name="Ramirez L."/>
            <person name="Alfaro M."/>
            <person name="Sun H."/>
            <person name="Tritt A."/>
            <person name="Yoshinaga Y."/>
            <person name="Zwiers L.-H."/>
            <person name="Turgeon B."/>
            <person name="Goodwin S."/>
            <person name="Spatafora J."/>
            <person name="Crous P."/>
            <person name="Grigoriev I."/>
        </authorList>
    </citation>
    <scope>NUCLEOTIDE SEQUENCE</scope>
    <source>
        <strain evidence="9">Tuck. ex Michener</strain>
    </source>
</reference>
<dbReference type="OrthoDB" id="3039123at2759"/>
<dbReference type="Pfam" id="PF07519">
    <property type="entry name" value="Tannase"/>
    <property type="match status" value="1"/>
</dbReference>
<name>A0A6A6GY99_VIRVR</name>
<dbReference type="PANTHER" id="PTHR33938">
    <property type="entry name" value="FERULOYL ESTERASE B-RELATED"/>
    <property type="match status" value="1"/>
</dbReference>
<dbReference type="InterPro" id="IPR011118">
    <property type="entry name" value="Tannase/feruloyl_esterase"/>
</dbReference>
<keyword evidence="6" id="KW-0106">Calcium</keyword>
<sequence length="566" mass="61555">MYRQFVHACISYISIGVPVILAETSNTCSKSSLSQLLPGGSNATIIEVTPVPANGTFGGGPADLEFPTNDTKLPALCAVTVNVPSSENSSFNFGLFLPQATDWNGRFISSGNGGFGGGINWNDMGTNSHYGFASMSTDTGHISSTGDGSWALNDPQSQADWGYRAMHGSVSLAKELTKSYYGKSISYSYYSGCSTGGRQGLKEVQMFPEDFDGVLAGAPAWWTTHLQTWTVKVGLYNLPNNGANHIPASLFPVISAEVFRQCDAQDGLADGIISDPYGCDFYPETLLCDQSPPPANATAPYSPPYDANSSACLTGPQINTLYHIYNDWVETNQTFVFPHLALGSEAQWSVLLDTSVTNSPNSLGTSWVANFLLSDPNWNYNNFSYSTVQLADQINPGMANADDFDLTPFYKRGGKLLHYHGLSDGLIATGSSIYFYKQVLKTMIAKGMNLDDWYRFFLVPGMQHCANSVNDAPWYFAGANQPFELGSSVYSVPGFSDPKHDILLALMAWTEEDRAPDSIIATKFANDSVEAPVIRQRPLCPFPTQARYVGLGNEDDAESWECRALY</sequence>
<keyword evidence="5 8" id="KW-0378">Hydrolase</keyword>
<dbReference type="PANTHER" id="PTHR33938:SF2">
    <property type="entry name" value="CARBOXYLIC ESTER HYDROLASE"/>
    <property type="match status" value="1"/>
</dbReference>
<evidence type="ECO:0000256" key="4">
    <source>
        <dbReference type="ARBA" id="ARBA00022729"/>
    </source>
</evidence>
<dbReference type="EC" id="3.1.1.-" evidence="8"/>
<keyword evidence="2" id="KW-0719">Serine esterase</keyword>
<gene>
    <name evidence="9" type="ORF">EV356DRAFT_473336</name>
</gene>
<accession>A0A6A6GY99</accession>
<dbReference type="GO" id="GO:0030600">
    <property type="term" value="F:feruloyl esterase activity"/>
    <property type="evidence" value="ECO:0007669"/>
    <property type="project" value="UniProtKB-ARBA"/>
</dbReference>
<evidence type="ECO:0000313" key="9">
    <source>
        <dbReference type="EMBL" id="KAF2230589.1"/>
    </source>
</evidence>
<organism evidence="9 10">
    <name type="scientific">Viridothelium virens</name>
    <name type="common">Speckled blister lichen</name>
    <name type="synonym">Trypethelium virens</name>
    <dbReference type="NCBI Taxonomy" id="1048519"/>
    <lineage>
        <taxon>Eukaryota</taxon>
        <taxon>Fungi</taxon>
        <taxon>Dikarya</taxon>
        <taxon>Ascomycota</taxon>
        <taxon>Pezizomycotina</taxon>
        <taxon>Dothideomycetes</taxon>
        <taxon>Dothideomycetes incertae sedis</taxon>
        <taxon>Trypetheliales</taxon>
        <taxon>Trypetheliaceae</taxon>
        <taxon>Viridothelium</taxon>
    </lineage>
</organism>
<keyword evidence="3" id="KW-0479">Metal-binding</keyword>
<evidence type="ECO:0000256" key="7">
    <source>
        <dbReference type="ARBA" id="ARBA00023157"/>
    </source>
</evidence>
<evidence type="ECO:0000256" key="3">
    <source>
        <dbReference type="ARBA" id="ARBA00022723"/>
    </source>
</evidence>
<proteinExistence type="inferred from homology"/>
<keyword evidence="10" id="KW-1185">Reference proteome</keyword>
<dbReference type="GO" id="GO:0046872">
    <property type="term" value="F:metal ion binding"/>
    <property type="evidence" value="ECO:0007669"/>
    <property type="project" value="UniProtKB-KW"/>
</dbReference>